<keyword evidence="5 8" id="KW-1133">Transmembrane helix</keyword>
<dbReference type="Pfam" id="PF02447">
    <property type="entry name" value="GntP_permease"/>
    <property type="match status" value="1"/>
</dbReference>
<keyword evidence="2" id="KW-0813">Transport</keyword>
<comment type="subcellular location">
    <subcellularLocation>
        <location evidence="1">Cell membrane</location>
        <topology evidence="1">Multi-pass membrane protein</topology>
    </subcellularLocation>
</comment>
<sequence>MSPLIIVLLGILLLIFLIGYFKLNTFITFIIVSVVIGLALGMDISTVTNAIKIGIGNTLGFLVIILGFGAMLGKIVADSGAAQRITTSMINAFGEKYVQIALVLTGFIVGIPMFYSVGFVILVPLVFSVAARTKLPLLYVGLPMLASLSVTHGYLPPHPAPSALADTFGADLGRTLMYGLIVAIPAIILGGPVFSRTLKKYNPKPLAELYNPEVLSDDEMPGLAASIFAALLPVILLALTTFLSIFVNSETIFGKILTFLGDPFMAMLISVIVAIYVLGIRRNKTMNEVSESLMSGVKGIAMIMLIIGGAGALKQILIESGVSDLIAKNLITLDASPYLLAWGIAAVIRVCVGSATVAGLTSAGIVFPLIAQTGADPSLMVLATGAGSLMFSHFNDSGFWLFKEYFNLSVKDTLKTWSVMETIVSVVGIVGVMIMSYFV</sequence>
<organism evidence="9 10">
    <name type="scientific">Urechidicola croceus</name>
    <dbReference type="NCBI Taxonomy" id="1850246"/>
    <lineage>
        <taxon>Bacteria</taxon>
        <taxon>Pseudomonadati</taxon>
        <taxon>Bacteroidota</taxon>
        <taxon>Flavobacteriia</taxon>
        <taxon>Flavobacteriales</taxon>
        <taxon>Flavobacteriaceae</taxon>
        <taxon>Urechidicola</taxon>
    </lineage>
</organism>
<evidence type="ECO:0000256" key="3">
    <source>
        <dbReference type="ARBA" id="ARBA00022475"/>
    </source>
</evidence>
<name>A0A1D8P970_9FLAO</name>
<feature type="transmembrane region" description="Helical" evidence="8">
    <location>
        <begin position="223"/>
        <end position="246"/>
    </location>
</feature>
<dbReference type="GO" id="GO:0015128">
    <property type="term" value="F:gluconate transmembrane transporter activity"/>
    <property type="evidence" value="ECO:0007669"/>
    <property type="project" value="InterPro"/>
</dbReference>
<feature type="transmembrane region" description="Helical" evidence="8">
    <location>
        <begin position="422"/>
        <end position="438"/>
    </location>
</feature>
<evidence type="ECO:0000256" key="6">
    <source>
        <dbReference type="ARBA" id="ARBA00023136"/>
    </source>
</evidence>
<keyword evidence="4 8" id="KW-0812">Transmembrane</keyword>
<dbReference type="InterPro" id="IPR003474">
    <property type="entry name" value="Glcn_transporter"/>
</dbReference>
<feature type="transmembrane region" description="Helical" evidence="8">
    <location>
        <begin position="137"/>
        <end position="155"/>
    </location>
</feature>
<dbReference type="NCBIfam" id="TIGR00791">
    <property type="entry name" value="gntP"/>
    <property type="match status" value="1"/>
</dbReference>
<evidence type="ECO:0000256" key="1">
    <source>
        <dbReference type="ARBA" id="ARBA00004651"/>
    </source>
</evidence>
<dbReference type="Proteomes" id="UP000176050">
    <property type="component" value="Chromosome"/>
</dbReference>
<dbReference type="KEGG" id="lul:LPB138_10740"/>
<dbReference type="RefSeq" id="WP_070237288.1">
    <property type="nucleotide sequence ID" value="NZ_CP017478.1"/>
</dbReference>
<feature type="transmembrane region" description="Helical" evidence="8">
    <location>
        <begin position="27"/>
        <end position="47"/>
    </location>
</feature>
<dbReference type="AlphaFoldDB" id="A0A1D8P970"/>
<keyword evidence="3" id="KW-1003">Cell membrane</keyword>
<dbReference type="PANTHER" id="PTHR30354">
    <property type="entry name" value="GNT FAMILY GLUCONATE TRANSPORTER"/>
    <property type="match status" value="1"/>
</dbReference>
<dbReference type="PIRSF" id="PIRSF002746">
    <property type="entry name" value="Gluconate_transporter"/>
    <property type="match status" value="1"/>
</dbReference>
<keyword evidence="6 8" id="KW-0472">Membrane</keyword>
<feature type="transmembrane region" description="Helical" evidence="8">
    <location>
        <begin position="5"/>
        <end position="21"/>
    </location>
</feature>
<dbReference type="EMBL" id="CP017478">
    <property type="protein sequence ID" value="AOW21124.1"/>
    <property type="molecule type" value="Genomic_DNA"/>
</dbReference>
<evidence type="ECO:0000256" key="7">
    <source>
        <dbReference type="ARBA" id="ARBA00049663"/>
    </source>
</evidence>
<evidence type="ECO:0000256" key="2">
    <source>
        <dbReference type="ARBA" id="ARBA00022448"/>
    </source>
</evidence>
<feature type="transmembrane region" description="Helical" evidence="8">
    <location>
        <begin position="175"/>
        <end position="194"/>
    </location>
</feature>
<dbReference type="OrthoDB" id="9787129at2"/>
<dbReference type="PANTHER" id="PTHR30354:SF22">
    <property type="entry name" value="HIGH-AFFINITY GLUCONATE TRANSPORTER"/>
    <property type="match status" value="1"/>
</dbReference>
<accession>A0A1D8P970</accession>
<dbReference type="STRING" id="1850246.LPB138_10740"/>
<feature type="transmembrane region" description="Helical" evidence="8">
    <location>
        <begin position="252"/>
        <end position="278"/>
    </location>
</feature>
<evidence type="ECO:0000256" key="8">
    <source>
        <dbReference type="SAM" id="Phobius"/>
    </source>
</evidence>
<feature type="transmembrane region" description="Helical" evidence="8">
    <location>
        <begin position="59"/>
        <end position="77"/>
    </location>
</feature>
<feature type="transmembrane region" description="Helical" evidence="8">
    <location>
        <begin position="299"/>
        <end position="318"/>
    </location>
</feature>
<keyword evidence="10" id="KW-1185">Reference proteome</keyword>
<protein>
    <submittedName>
        <fullName evidence="9">Gluconate transporter</fullName>
    </submittedName>
</protein>
<feature type="transmembrane region" description="Helical" evidence="8">
    <location>
        <begin position="379"/>
        <end position="402"/>
    </location>
</feature>
<gene>
    <name evidence="9" type="ORF">LPB138_10740</name>
</gene>
<proteinExistence type="inferred from homology"/>
<dbReference type="GO" id="GO:0005886">
    <property type="term" value="C:plasma membrane"/>
    <property type="evidence" value="ECO:0007669"/>
    <property type="project" value="UniProtKB-SubCell"/>
</dbReference>
<reference evidence="9 10" key="1">
    <citation type="submission" date="2016-10" db="EMBL/GenBank/DDBJ databases">
        <title>Lutibacter sp. LPB0138, isolated from marine gastropod.</title>
        <authorList>
            <person name="Kim E."/>
            <person name="Yi H."/>
        </authorList>
    </citation>
    <scope>NUCLEOTIDE SEQUENCE [LARGE SCALE GENOMIC DNA]</scope>
    <source>
        <strain evidence="9 10">LPB0138</strain>
    </source>
</reference>
<feature type="transmembrane region" description="Helical" evidence="8">
    <location>
        <begin position="97"/>
        <end position="130"/>
    </location>
</feature>
<comment type="similarity">
    <text evidence="7">Belongs to the GntP permease family.</text>
</comment>
<evidence type="ECO:0000313" key="10">
    <source>
        <dbReference type="Proteomes" id="UP000176050"/>
    </source>
</evidence>
<evidence type="ECO:0000256" key="5">
    <source>
        <dbReference type="ARBA" id="ARBA00022989"/>
    </source>
</evidence>
<evidence type="ECO:0000256" key="4">
    <source>
        <dbReference type="ARBA" id="ARBA00022692"/>
    </source>
</evidence>
<feature type="transmembrane region" description="Helical" evidence="8">
    <location>
        <begin position="338"/>
        <end position="367"/>
    </location>
</feature>
<evidence type="ECO:0000313" key="9">
    <source>
        <dbReference type="EMBL" id="AOW21124.1"/>
    </source>
</evidence>